<dbReference type="SMART" id="SM00028">
    <property type="entry name" value="TPR"/>
    <property type="match status" value="4"/>
</dbReference>
<protein>
    <submittedName>
        <fullName evidence="4">Tetratricopeptide repeat protein</fullName>
    </submittedName>
</protein>
<dbReference type="Proteomes" id="UP000280346">
    <property type="component" value="Unassembled WGS sequence"/>
</dbReference>
<feature type="repeat" description="TPR" evidence="1">
    <location>
        <begin position="91"/>
        <end position="124"/>
    </location>
</feature>
<keyword evidence="1" id="KW-0802">TPR repeat</keyword>
<dbReference type="PROSITE" id="PS50005">
    <property type="entry name" value="TPR"/>
    <property type="match status" value="2"/>
</dbReference>
<dbReference type="SUPFAM" id="SSF53335">
    <property type="entry name" value="S-adenosyl-L-methionine-dependent methyltransferases"/>
    <property type="match status" value="1"/>
</dbReference>
<accession>A0A433JD19</accession>
<dbReference type="InterPro" id="IPR029063">
    <property type="entry name" value="SAM-dependent_MTases_sf"/>
</dbReference>
<dbReference type="GO" id="GO:0006493">
    <property type="term" value="P:protein O-linked glycosylation"/>
    <property type="evidence" value="ECO:0007669"/>
    <property type="project" value="InterPro"/>
</dbReference>
<dbReference type="InterPro" id="IPR011990">
    <property type="entry name" value="TPR-like_helical_dom_sf"/>
</dbReference>
<organism evidence="4 5">
    <name type="scientific">Azospirillum doebereinerae</name>
    <dbReference type="NCBI Taxonomy" id="92933"/>
    <lineage>
        <taxon>Bacteria</taxon>
        <taxon>Pseudomonadati</taxon>
        <taxon>Pseudomonadota</taxon>
        <taxon>Alphaproteobacteria</taxon>
        <taxon>Rhodospirillales</taxon>
        <taxon>Azospirillaceae</taxon>
        <taxon>Azospirillum</taxon>
    </lineage>
</organism>
<dbReference type="PANTHER" id="PTHR44366">
    <property type="entry name" value="UDP-N-ACETYLGLUCOSAMINE--PEPTIDE N-ACETYLGLUCOSAMINYLTRANSFERASE 110 KDA SUBUNIT"/>
    <property type="match status" value="1"/>
</dbReference>
<dbReference type="Pfam" id="PF13181">
    <property type="entry name" value="TPR_8"/>
    <property type="match status" value="1"/>
</dbReference>
<dbReference type="AlphaFoldDB" id="A0A433JD19"/>
<evidence type="ECO:0000256" key="2">
    <source>
        <dbReference type="SAM" id="MobiDB-lite"/>
    </source>
</evidence>
<dbReference type="OrthoDB" id="465636at2"/>
<dbReference type="CDD" id="cd02440">
    <property type="entry name" value="AdoMet_MTases"/>
    <property type="match status" value="1"/>
</dbReference>
<sequence>MAASRLSLRGGGARGKNAASSPAARLSRQADALASAGRHAEADAAYRAALEADPTLGGTRNNHGNTLRALGRIAEAAGAYRAALAHGLDAALVHYNLASALRQLGETGEAEAAYRRALVRQPDHAEAWNNQANLLRDADRLEEAATGYRRAVTLRPDWGDGHDNFGSALYLLHERGAVDAAARLARLWRRDHPGNPVARHIGAAIAGDGAEPRAPDAYVRQTFDLFAEEFDSKLAELGYRAPELLAARVAADGESSEGGLDVLDAGCGTGLCAAALRPLARRLTGVDLSGGMLERARARQLYDALEEAELVAFLSGRPSAFDLIVAADVLCYFGVLEEALAAAARALRPGGRLAFTVEALEAAGDAPHRVATHGRYAHRAGYVRATLATAGLEVAVFDRDTLRMESGAPVAGLVVLARRPALSPG</sequence>
<dbReference type="Gene3D" id="3.40.50.150">
    <property type="entry name" value="Vaccinia Virus protein VP39"/>
    <property type="match status" value="1"/>
</dbReference>
<dbReference type="RefSeq" id="WP_126995769.1">
    <property type="nucleotide sequence ID" value="NZ_JBNPXW010000006.1"/>
</dbReference>
<evidence type="ECO:0000313" key="5">
    <source>
        <dbReference type="Proteomes" id="UP000280346"/>
    </source>
</evidence>
<dbReference type="InterPro" id="IPR037919">
    <property type="entry name" value="OGT"/>
</dbReference>
<name>A0A433JD19_9PROT</name>
<feature type="repeat" description="TPR" evidence="1">
    <location>
        <begin position="125"/>
        <end position="158"/>
    </location>
</feature>
<evidence type="ECO:0000259" key="3">
    <source>
        <dbReference type="Pfam" id="PF08241"/>
    </source>
</evidence>
<gene>
    <name evidence="4" type="ORF">EJ913_05955</name>
</gene>
<dbReference type="InterPro" id="IPR013216">
    <property type="entry name" value="Methyltransf_11"/>
</dbReference>
<reference evidence="4 5" key="1">
    <citation type="submission" date="2018-12" db="EMBL/GenBank/DDBJ databases">
        <authorList>
            <person name="Yang Y."/>
        </authorList>
    </citation>
    <scope>NUCLEOTIDE SEQUENCE [LARGE SCALE GENOMIC DNA]</scope>
    <source>
        <strain evidence="4 5">GSF71</strain>
    </source>
</reference>
<comment type="caution">
    <text evidence="4">The sequence shown here is derived from an EMBL/GenBank/DDBJ whole genome shotgun (WGS) entry which is preliminary data.</text>
</comment>
<evidence type="ECO:0000256" key="1">
    <source>
        <dbReference type="PROSITE-ProRule" id="PRU00339"/>
    </source>
</evidence>
<evidence type="ECO:0000313" key="4">
    <source>
        <dbReference type="EMBL" id="RUQ74583.1"/>
    </source>
</evidence>
<dbReference type="InterPro" id="IPR019734">
    <property type="entry name" value="TPR_rpt"/>
</dbReference>
<dbReference type="Gene3D" id="1.25.40.10">
    <property type="entry name" value="Tetratricopeptide repeat domain"/>
    <property type="match status" value="2"/>
</dbReference>
<dbReference type="EMBL" id="RZIJ01000003">
    <property type="protein sequence ID" value="RUQ74583.1"/>
    <property type="molecule type" value="Genomic_DNA"/>
</dbReference>
<feature type="region of interest" description="Disordered" evidence="2">
    <location>
        <begin position="1"/>
        <end position="32"/>
    </location>
</feature>
<proteinExistence type="predicted"/>
<dbReference type="GO" id="GO:0097363">
    <property type="term" value="F:protein O-acetylglucosaminyltransferase activity"/>
    <property type="evidence" value="ECO:0007669"/>
    <property type="project" value="TreeGrafter"/>
</dbReference>
<dbReference type="SUPFAM" id="SSF48452">
    <property type="entry name" value="TPR-like"/>
    <property type="match status" value="1"/>
</dbReference>
<dbReference type="Pfam" id="PF08241">
    <property type="entry name" value="Methyltransf_11"/>
    <property type="match status" value="1"/>
</dbReference>
<keyword evidence="5" id="KW-1185">Reference proteome</keyword>
<dbReference type="PANTHER" id="PTHR44366:SF1">
    <property type="entry name" value="UDP-N-ACETYLGLUCOSAMINE--PEPTIDE N-ACETYLGLUCOSAMINYLTRANSFERASE 110 KDA SUBUNIT"/>
    <property type="match status" value="1"/>
</dbReference>
<dbReference type="Pfam" id="PF13432">
    <property type="entry name" value="TPR_16"/>
    <property type="match status" value="1"/>
</dbReference>
<feature type="domain" description="Methyltransferase type 11" evidence="3">
    <location>
        <begin position="263"/>
        <end position="355"/>
    </location>
</feature>